<name>A0A699KGP5_TANCI</name>
<gene>
    <name evidence="2" type="ORF">Tci_664296</name>
</gene>
<comment type="caution">
    <text evidence="2">The sequence shown here is derived from an EMBL/GenBank/DDBJ whole genome shotgun (WGS) entry which is preliminary data.</text>
</comment>
<reference evidence="2" key="1">
    <citation type="journal article" date="2019" name="Sci. Rep.">
        <title>Draft genome of Tanacetum cinerariifolium, the natural source of mosquito coil.</title>
        <authorList>
            <person name="Yamashiro T."/>
            <person name="Shiraishi A."/>
            <person name="Satake H."/>
            <person name="Nakayama K."/>
        </authorList>
    </citation>
    <scope>NUCLEOTIDE SEQUENCE</scope>
</reference>
<accession>A0A699KGP5</accession>
<keyword evidence="2" id="KW-0808">Transferase</keyword>
<dbReference type="SUPFAM" id="SSF56672">
    <property type="entry name" value="DNA/RNA polymerases"/>
    <property type="match status" value="1"/>
</dbReference>
<dbReference type="PANTHER" id="PTHR34072:SF52">
    <property type="entry name" value="RIBONUCLEASE H"/>
    <property type="match status" value="1"/>
</dbReference>
<dbReference type="AlphaFoldDB" id="A0A699KGP5"/>
<organism evidence="2">
    <name type="scientific">Tanacetum cinerariifolium</name>
    <name type="common">Dalmatian daisy</name>
    <name type="synonym">Chrysanthemum cinerariifolium</name>
    <dbReference type="NCBI Taxonomy" id="118510"/>
    <lineage>
        <taxon>Eukaryota</taxon>
        <taxon>Viridiplantae</taxon>
        <taxon>Streptophyta</taxon>
        <taxon>Embryophyta</taxon>
        <taxon>Tracheophyta</taxon>
        <taxon>Spermatophyta</taxon>
        <taxon>Magnoliopsida</taxon>
        <taxon>eudicotyledons</taxon>
        <taxon>Gunneridae</taxon>
        <taxon>Pentapetalae</taxon>
        <taxon>asterids</taxon>
        <taxon>campanulids</taxon>
        <taxon>Asterales</taxon>
        <taxon>Asteraceae</taxon>
        <taxon>Asteroideae</taxon>
        <taxon>Anthemideae</taxon>
        <taxon>Anthemidinae</taxon>
        <taxon>Tanacetum</taxon>
    </lineage>
</organism>
<sequence>MDWLSNHKAEIICHEKVVRIPLLDGKVLRVFKEKPVEKIRQLMSVKAKDKKQREIFVVRDFPKIFSDDLSRLPSIQKIKITQGTLRQRFHSTKLITLGSTGVVCEKRRMALLGYSQFFSKIDLREVQFLGHVINGNRIHVDPSKIEAVKNWKAPKTLTEKCKTFDWGEEHEFAFQTLNDKLCNALFLALPEGLKDFVVYCDASKIGLDCVLMQRGNVIAYASRQLKIHEKNYTTHDLELGAVVKESVKPKRVRAMNMILLSSIKDRILATQKEAVDEIVGLQKGIDEMIDQRGDGTLYYLDRILVPLKGE</sequence>
<dbReference type="InterPro" id="IPR043502">
    <property type="entry name" value="DNA/RNA_pol_sf"/>
</dbReference>
<feature type="domain" description="Reverse transcriptase/retrotransposon-derived protein RNase H-like" evidence="1">
    <location>
        <begin position="166"/>
        <end position="244"/>
    </location>
</feature>
<dbReference type="GO" id="GO:0003964">
    <property type="term" value="F:RNA-directed DNA polymerase activity"/>
    <property type="evidence" value="ECO:0007669"/>
    <property type="project" value="UniProtKB-KW"/>
</dbReference>
<dbReference type="Pfam" id="PF17919">
    <property type="entry name" value="RT_RNaseH_2"/>
    <property type="match status" value="1"/>
</dbReference>
<keyword evidence="2" id="KW-0548">Nucleotidyltransferase</keyword>
<dbReference type="InterPro" id="IPR041577">
    <property type="entry name" value="RT_RNaseH_2"/>
</dbReference>
<dbReference type="PANTHER" id="PTHR34072">
    <property type="entry name" value="ENZYMATIC POLYPROTEIN-RELATED"/>
    <property type="match status" value="1"/>
</dbReference>
<evidence type="ECO:0000259" key="1">
    <source>
        <dbReference type="Pfam" id="PF17919"/>
    </source>
</evidence>
<feature type="non-terminal residue" evidence="2">
    <location>
        <position position="310"/>
    </location>
</feature>
<proteinExistence type="predicted"/>
<dbReference type="EMBL" id="BKCJ010514994">
    <property type="protein sequence ID" value="GFA92324.1"/>
    <property type="molecule type" value="Genomic_DNA"/>
</dbReference>
<keyword evidence="2" id="KW-0695">RNA-directed DNA polymerase</keyword>
<evidence type="ECO:0000313" key="2">
    <source>
        <dbReference type="EMBL" id="GFA92324.1"/>
    </source>
</evidence>
<protein>
    <submittedName>
        <fullName evidence="2">Putative reverse transcriptase domain-containing protein</fullName>
    </submittedName>
</protein>